<comment type="caution">
    <text evidence="3">The sequence shown here is derived from an EMBL/GenBank/DDBJ whole genome shotgun (WGS) entry which is preliminary data.</text>
</comment>
<organism evidence="3 4">
    <name type="scientific">Aspergillus bombycis</name>
    <dbReference type="NCBI Taxonomy" id="109264"/>
    <lineage>
        <taxon>Eukaryota</taxon>
        <taxon>Fungi</taxon>
        <taxon>Dikarya</taxon>
        <taxon>Ascomycota</taxon>
        <taxon>Pezizomycotina</taxon>
        <taxon>Eurotiomycetes</taxon>
        <taxon>Eurotiomycetidae</taxon>
        <taxon>Eurotiales</taxon>
        <taxon>Aspergillaceae</taxon>
        <taxon>Aspergillus</taxon>
    </lineage>
</organism>
<dbReference type="RefSeq" id="XP_022390294.1">
    <property type="nucleotide sequence ID" value="XM_022531780.1"/>
</dbReference>
<feature type="transmembrane region" description="Helical" evidence="2">
    <location>
        <begin position="95"/>
        <end position="122"/>
    </location>
</feature>
<feature type="region of interest" description="Disordered" evidence="1">
    <location>
        <begin position="1"/>
        <end position="26"/>
    </location>
</feature>
<name>A0A1F8A4E8_9EURO</name>
<keyword evidence="2" id="KW-1133">Transmembrane helix</keyword>
<feature type="transmembrane region" description="Helical" evidence="2">
    <location>
        <begin position="37"/>
        <end position="61"/>
    </location>
</feature>
<dbReference type="OrthoDB" id="3344043at2759"/>
<feature type="transmembrane region" description="Helical" evidence="2">
    <location>
        <begin position="142"/>
        <end position="168"/>
    </location>
</feature>
<dbReference type="STRING" id="109264.A0A1F8A4E8"/>
<reference evidence="3 4" key="1">
    <citation type="journal article" date="2016" name="Genome Biol. Evol.">
        <title>Draft genome sequence of an aflatoxigenic Aspergillus species, A. bombycis.</title>
        <authorList>
            <person name="Moore G.G."/>
            <person name="Mack B.M."/>
            <person name="Beltz S.B."/>
            <person name="Gilbert M.K."/>
        </authorList>
    </citation>
    <scope>NUCLEOTIDE SEQUENCE [LARGE SCALE GENOMIC DNA]</scope>
    <source>
        <strain evidence="4">NRRL 26010</strain>
    </source>
</reference>
<keyword evidence="2" id="KW-0812">Transmembrane</keyword>
<dbReference type="AlphaFoldDB" id="A0A1F8A4E8"/>
<evidence type="ECO:0000256" key="1">
    <source>
        <dbReference type="SAM" id="MobiDB-lite"/>
    </source>
</evidence>
<accession>A0A1F8A4E8</accession>
<feature type="transmembrane region" description="Helical" evidence="2">
    <location>
        <begin position="519"/>
        <end position="544"/>
    </location>
</feature>
<protein>
    <submittedName>
        <fullName evidence="3">Uncharacterized protein</fullName>
    </submittedName>
</protein>
<dbReference type="Proteomes" id="UP000179179">
    <property type="component" value="Unassembled WGS sequence"/>
</dbReference>
<evidence type="ECO:0000256" key="2">
    <source>
        <dbReference type="SAM" id="Phobius"/>
    </source>
</evidence>
<dbReference type="EMBL" id="LYCR01000030">
    <property type="protein sequence ID" value="OGM46577.1"/>
    <property type="molecule type" value="Genomic_DNA"/>
</dbReference>
<evidence type="ECO:0000313" key="4">
    <source>
        <dbReference type="Proteomes" id="UP000179179"/>
    </source>
</evidence>
<dbReference type="GeneID" id="34448041"/>
<feature type="transmembrane region" description="Helical" evidence="2">
    <location>
        <begin position="180"/>
        <end position="200"/>
    </location>
</feature>
<keyword evidence="2" id="KW-0472">Membrane</keyword>
<keyword evidence="4" id="KW-1185">Reference proteome</keyword>
<gene>
    <name evidence="3" type="ORF">ABOM_004651</name>
</gene>
<evidence type="ECO:0000313" key="3">
    <source>
        <dbReference type="EMBL" id="OGM46577.1"/>
    </source>
</evidence>
<proteinExistence type="predicted"/>
<sequence length="616" mass="66627">MAKTDRKTPVEGAPIPLPSSASDNGTSSLRNTNHALVITWSSFVVTIPILALTVAFLVLVFKYRVSHGDAPFESLRMSTESDEASALYVNMNSSVLLFLASWASSVATMLSGFMLTLASFPIARRFFQDVQRSRVNRLPTPYQLALTLKFLDGSTLAAIWGWVVYLVSWRKTRAPLTPPLTTASSVAVLVTLLGLLVALGDTWLHLTTTTVEFTQVKPVSNQTDYGFGLIPECLTSNNSVAAQSGEQILCSVSLAVTGSFLRNGTVSLGVLNDMSDQATVSTYTDPQANKYAYLQAPGGASLSNRDYTATTYGARTQCELISTKCKLKNNAAIVTYNCSSDFAGSFTQTGLKTAFFTNASMAEDMSQSMYNTGVGNPYYFAAGDIMSLAGGEAPNSTEFLKSLHGPYAFILGCNTTIYDIEYDRVNNTVTRFVPTISNTSTSNVWQTSISHLTNWYPTIEQTAGAAILSGSAQVFVDNIAESFSKVTIALGADTVDPRPAIAAQDRESFLVARLPKAPFITLVVVSFLYVLCGLTFAVLALVAVRHKIPDIQARMSIAGLVADRFGDPSSWDKNTSMDQMFEEHSGKSEKRVAIESPDLDGAHRFTTRTLESTVVH</sequence>